<evidence type="ECO:0000313" key="5">
    <source>
        <dbReference type="Proteomes" id="UP000785171"/>
    </source>
</evidence>
<feature type="compositionally biased region" description="Low complexity" evidence="1">
    <location>
        <begin position="587"/>
        <end position="599"/>
    </location>
</feature>
<accession>A0A8T0M934</accession>
<dbReference type="InterPro" id="IPR002048">
    <property type="entry name" value="EF_hand_dom"/>
</dbReference>
<feature type="region of interest" description="Disordered" evidence="1">
    <location>
        <begin position="351"/>
        <end position="620"/>
    </location>
</feature>
<protein>
    <recommendedName>
        <fullName evidence="3">EF-hand domain-containing protein</fullName>
    </recommendedName>
</protein>
<feature type="compositionally biased region" description="Polar residues" evidence="1">
    <location>
        <begin position="294"/>
        <end position="303"/>
    </location>
</feature>
<dbReference type="AlphaFoldDB" id="A0A8T0M934"/>
<feature type="compositionally biased region" description="Low complexity" evidence="1">
    <location>
        <begin position="395"/>
        <end position="406"/>
    </location>
</feature>
<feature type="compositionally biased region" description="Low complexity" evidence="1">
    <location>
        <begin position="533"/>
        <end position="552"/>
    </location>
</feature>
<comment type="caution">
    <text evidence="4">The sequence shown here is derived from an EMBL/GenBank/DDBJ whole genome shotgun (WGS) entry which is preliminary data.</text>
</comment>
<feature type="compositionally biased region" description="Polar residues" evidence="1">
    <location>
        <begin position="600"/>
        <end position="612"/>
    </location>
</feature>
<reference evidence="4" key="2">
    <citation type="submission" date="2020-06" db="EMBL/GenBank/DDBJ databases">
        <authorList>
            <person name="Studholme D.J."/>
        </authorList>
    </citation>
    <scope>NUCLEOTIDE SEQUENCE</scope>
    <source>
        <strain evidence="4">NZFS 2646</strain>
    </source>
</reference>
<dbReference type="PROSITE" id="PS50222">
    <property type="entry name" value="EF_HAND_2"/>
    <property type="match status" value="1"/>
</dbReference>
<evidence type="ECO:0000313" key="4">
    <source>
        <dbReference type="EMBL" id="KAG2531970.1"/>
    </source>
</evidence>
<keyword evidence="2" id="KW-0472">Membrane</keyword>
<feature type="compositionally biased region" description="Polar residues" evidence="1">
    <location>
        <begin position="407"/>
        <end position="417"/>
    </location>
</feature>
<dbReference type="PROSITE" id="PS00018">
    <property type="entry name" value="EF_HAND_1"/>
    <property type="match status" value="1"/>
</dbReference>
<organism evidence="4 5">
    <name type="scientific">Phytophthora kernoviae</name>
    <dbReference type="NCBI Taxonomy" id="325452"/>
    <lineage>
        <taxon>Eukaryota</taxon>
        <taxon>Sar</taxon>
        <taxon>Stramenopiles</taxon>
        <taxon>Oomycota</taxon>
        <taxon>Peronosporomycetes</taxon>
        <taxon>Peronosporales</taxon>
        <taxon>Peronosporaceae</taxon>
        <taxon>Phytophthora</taxon>
    </lineage>
</organism>
<evidence type="ECO:0000256" key="2">
    <source>
        <dbReference type="SAM" id="Phobius"/>
    </source>
</evidence>
<proteinExistence type="predicted"/>
<feature type="compositionally biased region" description="Low complexity" evidence="1">
    <location>
        <begin position="560"/>
        <end position="579"/>
    </location>
</feature>
<keyword evidence="2" id="KW-0812">Transmembrane</keyword>
<feature type="region of interest" description="Disordered" evidence="1">
    <location>
        <begin position="327"/>
        <end position="346"/>
    </location>
</feature>
<dbReference type="InterPro" id="IPR018247">
    <property type="entry name" value="EF_Hand_1_Ca_BS"/>
</dbReference>
<feature type="compositionally biased region" description="Polar residues" evidence="1">
    <location>
        <begin position="452"/>
        <end position="465"/>
    </location>
</feature>
<gene>
    <name evidence="4" type="ORF">JM16_000631</name>
</gene>
<sequence length="761" mass="84428">MKLPTNYGSENEEATFIRRVAEPDRPNARRRQKKRLAVAGAAVALVAASAAVGYATFRSVSIEAATIPAQQQMAANLEVPDFVDTMGDGYYPSFDQLDEDGDGVVTYLEYMKDLREVWDTDKENIANADLPQVVKDNLYDQLNDKITSDTACVKKAMVPTKKRMLSFDRKTIDSLYYMLEVFCFETPIEIPQKYLDMFPSPPAPVVETKAPAVEIPTPQGSETVTALSPPADGKEAVAIETPSGATKVEEVPVVETPEGPKAEVPTPGGGTAVVEVPEASQSALATEAPVIQQNEPAEVQTPQGMEKVTPEGPPSNGVQAVIVEDSNGGVKEENLPIVETSQGQPELEITAADGTTENVPLTKIDEFPAPTKQEEVPNTSVESEHTTKQTWSPTNPDENFNPNNENSMQTSEGYNNNEKSEEATEQFNPNNENSMQTSEGYNNNEKSEEATEQFNPNNENSMQTSEGYNNNEKSEENNEQFNPNNENSMQTSEGYNNNEKSEENNEQFNPNNENSMQTSEGYNNNEKSEENNEQFNPNNENSMQTSEGYNNNEKSEENNEQFNPNNENSMQTSEGYNNNEKSEENNEQFNPNNEQNSEQYMESTLTVETSQGLEKVTPEGPVVDGQVKAEVEEPNGLTKEEYLTVEDTPEGPMVEIETPQGMTAELPLAEEVGGNGDDENNYMTKVAFQNQIGQHFTGRIQSLKAQVVDEEGLTEKLQNWQTSLKDCIEEAANRFGYYGVYESPPYYKNAINWVDNECWKI</sequence>
<evidence type="ECO:0000256" key="1">
    <source>
        <dbReference type="SAM" id="MobiDB-lite"/>
    </source>
</evidence>
<name>A0A8T0M934_9STRA</name>
<dbReference type="GO" id="GO:0005509">
    <property type="term" value="F:calcium ion binding"/>
    <property type="evidence" value="ECO:0007669"/>
    <property type="project" value="InterPro"/>
</dbReference>
<feature type="region of interest" description="Disordered" evidence="1">
    <location>
        <begin position="294"/>
        <end position="315"/>
    </location>
</feature>
<keyword evidence="2" id="KW-1133">Transmembrane helix</keyword>
<feature type="compositionally biased region" description="Low complexity" evidence="1">
    <location>
        <begin position="506"/>
        <end position="525"/>
    </location>
</feature>
<dbReference type="EMBL" id="JPWV03000007">
    <property type="protein sequence ID" value="KAG2531970.1"/>
    <property type="molecule type" value="Genomic_DNA"/>
</dbReference>
<feature type="domain" description="EF-hand" evidence="3">
    <location>
        <begin position="94"/>
        <end position="120"/>
    </location>
</feature>
<evidence type="ECO:0000259" key="3">
    <source>
        <dbReference type="PROSITE" id="PS50222"/>
    </source>
</evidence>
<reference evidence="4" key="1">
    <citation type="journal article" date="2015" name="Genom Data">
        <title>Genome sequences of six Phytophthora species associated with forests in New Zealand.</title>
        <authorList>
            <person name="Studholme D.J."/>
            <person name="McDougal R.L."/>
            <person name="Sambles C."/>
            <person name="Hansen E."/>
            <person name="Hardy G."/>
            <person name="Grant M."/>
            <person name="Ganley R.J."/>
            <person name="Williams N.M."/>
        </authorList>
    </citation>
    <scope>NUCLEOTIDE SEQUENCE</scope>
    <source>
        <strain evidence="4">NZFS 2646</strain>
    </source>
</reference>
<feature type="transmembrane region" description="Helical" evidence="2">
    <location>
        <begin position="36"/>
        <end position="57"/>
    </location>
</feature>
<dbReference type="Proteomes" id="UP000785171">
    <property type="component" value="Unassembled WGS sequence"/>
</dbReference>
<feature type="compositionally biased region" description="Polar residues" evidence="1">
    <location>
        <begin position="425"/>
        <end position="444"/>
    </location>
</feature>
<feature type="compositionally biased region" description="Low complexity" evidence="1">
    <location>
        <begin position="479"/>
        <end position="498"/>
    </location>
</feature>